<dbReference type="Gene3D" id="2.60.40.2480">
    <property type="entry name" value="Periplasmic metal-binding protein Tp34-type"/>
    <property type="match status" value="1"/>
</dbReference>
<feature type="domain" description="DUF7350" evidence="1">
    <location>
        <begin position="229"/>
        <end position="347"/>
    </location>
</feature>
<sequence length="347" mass="37241">MRRRRFLAGLGASGLAASAGCLGFLETEPANREPPLPENRPDEPYYPTHYEGMEMAGTSANGRYRAMLSYTFPHRFWTVTGEETERVDFESSEDAHLMVSVWDDEAGVALPATSPRIEYTNPDGETGRVNPWQMLSQRMGVHYGDNVELGPDGDYEATVQVSPGGTRRTDDVQVPDGPLTFSFSFPFSQGRLNDLEFTDIAGDREGTPGAVDPMGMDAVSAGQTPAAESFPLEVRGTQTAAGAEFVAATADERGTLATGSDETYVAVSVRSAHSRFPLAAATLSLDAAGDTHQLVPTLDPELGYHYAAAVPGLGDGDALTVRQDAASQLARHEGYETAFFGVDPMEF</sequence>
<keyword evidence="3" id="KW-1185">Reference proteome</keyword>
<organism evidence="2 3">
    <name type="scientific">Halobacterium jilantaiense</name>
    <dbReference type="NCBI Taxonomy" id="355548"/>
    <lineage>
        <taxon>Archaea</taxon>
        <taxon>Methanobacteriati</taxon>
        <taxon>Methanobacteriota</taxon>
        <taxon>Stenosarchaea group</taxon>
        <taxon>Halobacteria</taxon>
        <taxon>Halobacteriales</taxon>
        <taxon>Halobacteriaceae</taxon>
        <taxon>Halobacterium</taxon>
    </lineage>
</organism>
<dbReference type="Proteomes" id="UP000198518">
    <property type="component" value="Unassembled WGS sequence"/>
</dbReference>
<dbReference type="InterPro" id="IPR055774">
    <property type="entry name" value="DUF7350"/>
</dbReference>
<gene>
    <name evidence="2" type="ORF">SAMN04487945_0622</name>
</gene>
<protein>
    <recommendedName>
        <fullName evidence="1">DUF7350 domain-containing protein</fullName>
    </recommendedName>
</protein>
<dbReference type="Pfam" id="PF24041">
    <property type="entry name" value="DUF7350"/>
    <property type="match status" value="1"/>
</dbReference>
<dbReference type="OrthoDB" id="156174at2157"/>
<dbReference type="PROSITE" id="PS51257">
    <property type="entry name" value="PROKAR_LIPOPROTEIN"/>
    <property type="match status" value="1"/>
</dbReference>
<evidence type="ECO:0000313" key="2">
    <source>
        <dbReference type="EMBL" id="SEV96360.1"/>
    </source>
</evidence>
<evidence type="ECO:0000313" key="3">
    <source>
        <dbReference type="Proteomes" id="UP000198518"/>
    </source>
</evidence>
<proteinExistence type="predicted"/>
<accession>A0A1I0N6S3</accession>
<dbReference type="InterPro" id="IPR038482">
    <property type="entry name" value="Tp34-type_sf"/>
</dbReference>
<dbReference type="AlphaFoldDB" id="A0A1I0N6S3"/>
<evidence type="ECO:0000259" key="1">
    <source>
        <dbReference type="Pfam" id="PF24041"/>
    </source>
</evidence>
<dbReference type="EMBL" id="FOJA01000001">
    <property type="protein sequence ID" value="SEV96360.1"/>
    <property type="molecule type" value="Genomic_DNA"/>
</dbReference>
<dbReference type="RefSeq" id="WP_089667928.1">
    <property type="nucleotide sequence ID" value="NZ_FOJA01000001.1"/>
</dbReference>
<name>A0A1I0N6S3_9EURY</name>
<dbReference type="STRING" id="355548.SAMN04487945_0622"/>
<reference evidence="2 3" key="1">
    <citation type="submission" date="2016-10" db="EMBL/GenBank/DDBJ databases">
        <authorList>
            <person name="de Groot N.N."/>
        </authorList>
    </citation>
    <scope>NUCLEOTIDE SEQUENCE [LARGE SCALE GENOMIC DNA]</scope>
    <source>
        <strain evidence="2 3">CGMCC 1.5337</strain>
    </source>
</reference>